<dbReference type="InterPro" id="IPR034187">
    <property type="entry name" value="Peptidases_S8_5"/>
</dbReference>
<evidence type="ECO:0000313" key="15">
    <source>
        <dbReference type="EMBL" id="SEJ84223.1"/>
    </source>
</evidence>
<dbReference type="PROSITE" id="PS00136">
    <property type="entry name" value="SUBTILASE_ASP"/>
    <property type="match status" value="1"/>
</dbReference>
<feature type="active site" description="Charge relay system" evidence="8 9">
    <location>
        <position position="231"/>
    </location>
</feature>
<dbReference type="PROSITE" id="PS51257">
    <property type="entry name" value="PROKAR_LIPOPROTEIN"/>
    <property type="match status" value="1"/>
</dbReference>
<feature type="chain" id="PRO_5011685667" evidence="11">
    <location>
        <begin position="27"/>
        <end position="884"/>
    </location>
</feature>
<protein>
    <submittedName>
        <fullName evidence="15">Fn3-like domain-containing protein</fullName>
    </submittedName>
</protein>
<evidence type="ECO:0000256" key="7">
    <source>
        <dbReference type="ARBA" id="ARBA00022825"/>
    </source>
</evidence>
<keyword evidence="4 9" id="KW-0645">Protease</keyword>
<evidence type="ECO:0000256" key="8">
    <source>
        <dbReference type="PIRSR" id="PIRSR615500-1"/>
    </source>
</evidence>
<keyword evidence="6 9" id="KW-0378">Hydrolase</keyword>
<dbReference type="GO" id="GO:0005615">
    <property type="term" value="C:extracellular space"/>
    <property type="evidence" value="ECO:0007669"/>
    <property type="project" value="TreeGrafter"/>
</dbReference>
<dbReference type="InterPro" id="IPR003137">
    <property type="entry name" value="PA_domain"/>
</dbReference>
<organism evidence="15 16">
    <name type="scientific">Deinococcus reticulitermitis</name>
    <dbReference type="NCBI Taxonomy" id="856736"/>
    <lineage>
        <taxon>Bacteria</taxon>
        <taxon>Thermotogati</taxon>
        <taxon>Deinococcota</taxon>
        <taxon>Deinococci</taxon>
        <taxon>Deinococcales</taxon>
        <taxon>Deinococcaceae</taxon>
        <taxon>Deinococcus</taxon>
    </lineage>
</organism>
<dbReference type="InterPro" id="IPR023828">
    <property type="entry name" value="Peptidase_S8_Ser-AS"/>
</dbReference>
<dbReference type="Gene3D" id="3.50.30.30">
    <property type="match status" value="1"/>
</dbReference>
<dbReference type="GO" id="GO:0004252">
    <property type="term" value="F:serine-type endopeptidase activity"/>
    <property type="evidence" value="ECO:0007669"/>
    <property type="project" value="UniProtKB-UniRule"/>
</dbReference>
<comment type="similarity">
    <text evidence="1 9 10">Belongs to the peptidase S8 family.</text>
</comment>
<evidence type="ECO:0000256" key="11">
    <source>
        <dbReference type="SAM" id="SignalP"/>
    </source>
</evidence>
<evidence type="ECO:0000256" key="5">
    <source>
        <dbReference type="ARBA" id="ARBA00022729"/>
    </source>
</evidence>
<dbReference type="GO" id="GO:0016020">
    <property type="term" value="C:membrane"/>
    <property type="evidence" value="ECO:0007669"/>
    <property type="project" value="InterPro"/>
</dbReference>
<keyword evidence="7 9" id="KW-0720">Serine protease</keyword>
<dbReference type="InterPro" id="IPR050131">
    <property type="entry name" value="Peptidase_S8_subtilisin-like"/>
</dbReference>
<feature type="active site" description="Charge relay system" evidence="8 9">
    <location>
        <position position="540"/>
    </location>
</feature>
<dbReference type="InterPro" id="IPR023827">
    <property type="entry name" value="Peptidase_S8_Asp-AS"/>
</dbReference>
<keyword evidence="5 11" id="KW-0732">Signal</keyword>
<dbReference type="PROSITE" id="PS00138">
    <property type="entry name" value="SUBTILASE_SER"/>
    <property type="match status" value="1"/>
</dbReference>
<keyword evidence="16" id="KW-1185">Reference proteome</keyword>
<dbReference type="InterPro" id="IPR022398">
    <property type="entry name" value="Peptidase_S8_His-AS"/>
</dbReference>
<feature type="domain" description="Peptidase S8/S53" evidence="12">
    <location>
        <begin position="178"/>
        <end position="600"/>
    </location>
</feature>
<evidence type="ECO:0000256" key="10">
    <source>
        <dbReference type="RuleBase" id="RU003355"/>
    </source>
</evidence>
<dbReference type="Proteomes" id="UP000199223">
    <property type="component" value="Unassembled WGS sequence"/>
</dbReference>
<evidence type="ECO:0000259" key="12">
    <source>
        <dbReference type="Pfam" id="PF00082"/>
    </source>
</evidence>
<dbReference type="PROSITE" id="PS00137">
    <property type="entry name" value="SUBTILASE_HIS"/>
    <property type="match status" value="1"/>
</dbReference>
<proteinExistence type="inferred from homology"/>
<evidence type="ECO:0000256" key="2">
    <source>
        <dbReference type="ARBA" id="ARBA00022512"/>
    </source>
</evidence>
<keyword evidence="3" id="KW-0964">Secreted</keyword>
<evidence type="ECO:0000256" key="4">
    <source>
        <dbReference type="ARBA" id="ARBA00022670"/>
    </source>
</evidence>
<dbReference type="CDD" id="cd07489">
    <property type="entry name" value="Peptidases_S8_5"/>
    <property type="match status" value="1"/>
</dbReference>
<dbReference type="InterPro" id="IPR015500">
    <property type="entry name" value="Peptidase_S8_subtilisin-rel"/>
</dbReference>
<dbReference type="PRINTS" id="PR00723">
    <property type="entry name" value="SUBTILISIN"/>
</dbReference>
<dbReference type="EMBL" id="FNZA01000022">
    <property type="protein sequence ID" value="SEJ84223.1"/>
    <property type="molecule type" value="Genomic_DNA"/>
</dbReference>
<dbReference type="RefSeq" id="WP_092265578.1">
    <property type="nucleotide sequence ID" value="NZ_FNZA01000022.1"/>
</dbReference>
<accession>A0A1H7C2X4</accession>
<evidence type="ECO:0000259" key="13">
    <source>
        <dbReference type="Pfam" id="PF02225"/>
    </source>
</evidence>
<dbReference type="GO" id="GO:0006508">
    <property type="term" value="P:proteolysis"/>
    <property type="evidence" value="ECO:0007669"/>
    <property type="project" value="UniProtKB-KW"/>
</dbReference>
<reference evidence="16" key="1">
    <citation type="submission" date="2016-10" db="EMBL/GenBank/DDBJ databases">
        <authorList>
            <person name="Varghese N."/>
            <person name="Submissions S."/>
        </authorList>
    </citation>
    <scope>NUCLEOTIDE SEQUENCE [LARGE SCALE GENOMIC DNA]</scope>
    <source>
        <strain evidence="16">CGMCC 1.10218</strain>
    </source>
</reference>
<dbReference type="SUPFAM" id="SSF52025">
    <property type="entry name" value="PA domain"/>
    <property type="match status" value="1"/>
</dbReference>
<dbReference type="Pfam" id="PF06280">
    <property type="entry name" value="fn3_5"/>
    <property type="match status" value="1"/>
</dbReference>
<dbReference type="PROSITE" id="PS51892">
    <property type="entry name" value="SUBTILASE"/>
    <property type="match status" value="1"/>
</dbReference>
<feature type="active site" description="Charge relay system" evidence="8 9">
    <location>
        <position position="187"/>
    </location>
</feature>
<evidence type="ECO:0000256" key="9">
    <source>
        <dbReference type="PROSITE-ProRule" id="PRU01240"/>
    </source>
</evidence>
<feature type="domain" description="PA" evidence="13">
    <location>
        <begin position="382"/>
        <end position="471"/>
    </location>
</feature>
<gene>
    <name evidence="15" type="ORF">SAMN04488058_12229</name>
</gene>
<evidence type="ECO:0000256" key="6">
    <source>
        <dbReference type="ARBA" id="ARBA00022801"/>
    </source>
</evidence>
<dbReference type="PANTHER" id="PTHR43806">
    <property type="entry name" value="PEPTIDASE S8"/>
    <property type="match status" value="1"/>
</dbReference>
<keyword evidence="2" id="KW-0134">Cell wall</keyword>
<evidence type="ECO:0000259" key="14">
    <source>
        <dbReference type="Pfam" id="PF06280"/>
    </source>
</evidence>
<dbReference type="Gene3D" id="3.40.50.200">
    <property type="entry name" value="Peptidase S8/S53 domain"/>
    <property type="match status" value="1"/>
</dbReference>
<dbReference type="InterPro" id="IPR036852">
    <property type="entry name" value="Peptidase_S8/S53_dom_sf"/>
</dbReference>
<dbReference type="Pfam" id="PF00082">
    <property type="entry name" value="Peptidase_S8"/>
    <property type="match status" value="1"/>
</dbReference>
<dbReference type="AlphaFoldDB" id="A0A1H7C2X4"/>
<dbReference type="PANTHER" id="PTHR43806:SF66">
    <property type="entry name" value="SERIN ENDOPEPTIDASE"/>
    <property type="match status" value="1"/>
</dbReference>
<name>A0A1H7C2X4_9DEIO</name>
<evidence type="ECO:0000313" key="16">
    <source>
        <dbReference type="Proteomes" id="UP000199223"/>
    </source>
</evidence>
<feature type="signal peptide" evidence="11">
    <location>
        <begin position="1"/>
        <end position="26"/>
    </location>
</feature>
<dbReference type="InterPro" id="IPR000209">
    <property type="entry name" value="Peptidase_S8/S53_dom"/>
</dbReference>
<dbReference type="Gene3D" id="2.60.40.1710">
    <property type="entry name" value="Subtilisin-like superfamily"/>
    <property type="match status" value="1"/>
</dbReference>
<dbReference type="STRING" id="856736.SAMN04488058_12229"/>
<dbReference type="InterPro" id="IPR010435">
    <property type="entry name" value="C5a/SBT2-like_Fn3"/>
</dbReference>
<evidence type="ECO:0000256" key="1">
    <source>
        <dbReference type="ARBA" id="ARBA00011073"/>
    </source>
</evidence>
<feature type="domain" description="C5a peptidase/Subtilisin-like protease SBT2-like Fn3-like" evidence="14">
    <location>
        <begin position="620"/>
        <end position="726"/>
    </location>
</feature>
<dbReference type="InterPro" id="IPR046450">
    <property type="entry name" value="PA_dom_sf"/>
</dbReference>
<evidence type="ECO:0000256" key="3">
    <source>
        <dbReference type="ARBA" id="ARBA00022525"/>
    </source>
</evidence>
<dbReference type="SUPFAM" id="SSF52743">
    <property type="entry name" value="Subtilisin-like"/>
    <property type="match status" value="1"/>
</dbReference>
<sequence length="884" mass="90777">MKNLKFQRGAALTVLSLTLAACGSQTAPVAQTPSAVTQSPAAQASGLAAPLGALSIPTTQVDNETPQLWFVEFRGQPTSKGGNRAAIAQERQFFRQQAKAAGVKFQDRLEFERLFNGVSVRVDPADLGKLKDLDGVRAIYPVLNVTLPELTPAEQPDMTTALGQTGADVAQNELGLTGKGVKIAIMDTGLDLDHPDFQGRVVAQYDLVGDAFNGSNTPVPGQDNVDDCGGHGTHVAGIAAGNGATVKGVAPGASLGVYRVFGCSGSTSADIMVQAMERVLADGMDVLNMSIGSAFNSWPEYPSAVAASNLVDAGVVVAASIGNSGTGGVFAAGAPGVGDKVIGVANFMNSHVYLNEFTLADNTKVGYQNATAAPPAPTVGELPLVVASPLQGCGTTSPFVAGSLTGKAVLIERGTCGFYEKAINAQKAGAAAVVIFNNVAGPFAGTVAPVAPATEPVSIPVVTISRESAQAVIRSGKIVWASTQGSYGNPTGNLLDTSSSYGLATDLTLKPDLGAPGGMIRAAYPLSLEGSGYATLSGTSMASPHVAGVAALVIEAKRKAGQTIRAEDMRGLLQNTAVPKPLSIAPTAGILDMVHRQGAGMVNVVSAIGATATVTPGKLSLGEFETAAPKTQTLTVTNTGSAPVTYTVSHVGAAASRKNPTYYTPAITGPVSSATFSATTITVPAGGSASVDMTVSVNPAALDTTVFGGYAVFTPQGGGTTLRVPYAGFKGDYQALPVLTGTKTMARSLGGGSYQPIGAPSTFTMKDGDYPYFLFHLDHFARSLKMDIVDAATGQPVNSQFFNASTDEYLPRNSTAAGFFAFGWDGMVRWSRGVSDNAQNKRKAVPNGQYIVKVTVLKALGDENNPAHQETWTSPVITVNASKK</sequence>
<dbReference type="Pfam" id="PF02225">
    <property type="entry name" value="PA"/>
    <property type="match status" value="1"/>
</dbReference>
<dbReference type="OrthoDB" id="9798386at2"/>